<evidence type="ECO:0000313" key="1">
    <source>
        <dbReference type="EMBL" id="MBL4935807.1"/>
    </source>
</evidence>
<protein>
    <submittedName>
        <fullName evidence="1">DUF1934 domain-containing protein</fullName>
    </submittedName>
</protein>
<gene>
    <name evidence="1" type="ORF">JK636_08550</name>
</gene>
<dbReference type="SUPFAM" id="SSF50814">
    <property type="entry name" value="Lipocalins"/>
    <property type="match status" value="1"/>
</dbReference>
<dbReference type="RefSeq" id="WP_202748396.1">
    <property type="nucleotide sequence ID" value="NZ_JAESWC010000002.1"/>
</dbReference>
<accession>A0ABS1T900</accession>
<dbReference type="Proteomes" id="UP000632377">
    <property type="component" value="Unassembled WGS sequence"/>
</dbReference>
<evidence type="ECO:0000313" key="2">
    <source>
        <dbReference type="Proteomes" id="UP000632377"/>
    </source>
</evidence>
<dbReference type="Gene3D" id="2.40.128.20">
    <property type="match status" value="1"/>
</dbReference>
<name>A0ABS1T900_9CLOT</name>
<keyword evidence="2" id="KW-1185">Reference proteome</keyword>
<dbReference type="InterPro" id="IPR012674">
    <property type="entry name" value="Calycin"/>
</dbReference>
<comment type="caution">
    <text evidence="1">The sequence shown here is derived from an EMBL/GenBank/DDBJ whole genome shotgun (WGS) entry which is preliminary data.</text>
</comment>
<dbReference type="EMBL" id="JAESWC010000002">
    <property type="protein sequence ID" value="MBL4935807.1"/>
    <property type="molecule type" value="Genomic_DNA"/>
</dbReference>
<organism evidence="1 2">
    <name type="scientific">Clostridium rhizosphaerae</name>
    <dbReference type="NCBI Taxonomy" id="2803861"/>
    <lineage>
        <taxon>Bacteria</taxon>
        <taxon>Bacillati</taxon>
        <taxon>Bacillota</taxon>
        <taxon>Clostridia</taxon>
        <taxon>Eubacteriales</taxon>
        <taxon>Clostridiaceae</taxon>
        <taxon>Clostridium</taxon>
    </lineage>
</organism>
<reference evidence="1 2" key="1">
    <citation type="submission" date="2021-01" db="EMBL/GenBank/DDBJ databases">
        <title>Genome public.</title>
        <authorList>
            <person name="Liu C."/>
            <person name="Sun Q."/>
        </authorList>
    </citation>
    <scope>NUCLEOTIDE SEQUENCE [LARGE SCALE GENOMIC DNA]</scope>
    <source>
        <strain evidence="1 2">YIM B02515</strain>
    </source>
</reference>
<dbReference type="InterPro" id="IPR015231">
    <property type="entry name" value="DUF1934"/>
</dbReference>
<proteinExistence type="predicted"/>
<sequence>MRKKAIISVTSKQTDSDESAIEVVTPGEFYKEDNFYYAVYNETELSGMEGTTTTLKVMPDSLLLSREGTTATEMRFKKYAKDLILYNTPYGVMEMKIETKDLTVNLDENGGDVAINYNLTIAGQNPQNTILKVNIKA</sequence>
<dbReference type="Pfam" id="PF09148">
    <property type="entry name" value="DUF1934"/>
    <property type="match status" value="1"/>
</dbReference>